<dbReference type="GO" id="GO:0016301">
    <property type="term" value="F:kinase activity"/>
    <property type="evidence" value="ECO:0007669"/>
    <property type="project" value="UniProtKB-KW"/>
</dbReference>
<organism evidence="2 3">
    <name type="scientific">Niveomyces insectorum RCEF 264</name>
    <dbReference type="NCBI Taxonomy" id="1081102"/>
    <lineage>
        <taxon>Eukaryota</taxon>
        <taxon>Fungi</taxon>
        <taxon>Dikarya</taxon>
        <taxon>Ascomycota</taxon>
        <taxon>Pezizomycotina</taxon>
        <taxon>Sordariomycetes</taxon>
        <taxon>Hypocreomycetidae</taxon>
        <taxon>Hypocreales</taxon>
        <taxon>Cordycipitaceae</taxon>
        <taxon>Niveomyces</taxon>
    </lineage>
</organism>
<dbReference type="OrthoDB" id="4858284at2759"/>
<dbReference type="InterPro" id="IPR002575">
    <property type="entry name" value="Aminoglycoside_PTrfase"/>
</dbReference>
<comment type="caution">
    <text evidence="2">The sequence shown here is derived from an EMBL/GenBank/DDBJ whole genome shotgun (WGS) entry which is preliminary data.</text>
</comment>
<sequence length="265" mass="31070">MRALTLLLYRANRTAWVRRLRQSPRGVLFVSSKLCIRRTSHSLLCEANTIQFVRERTSIPVPKVYCSFVFKGHAYILMGRLPGRCLGDGWLFRSAESRACLLEQLRRMVEELRRIKPPENFRIGNIDGGPFYDGRLPDKQFWGPYATIRDFHRDLRNNMESVPRGDDKGFPGLRKLIEFHNGSFPPPVFTHGDLSSFNILAEGDTITGIIDWETAAWMPSYWEYTTAWHVNPYNPFWQEEVGQFLTPLPHELEMEKIRRHYFKDF</sequence>
<accession>A0A167TDV9</accession>
<dbReference type="InterPro" id="IPR011009">
    <property type="entry name" value="Kinase-like_dom_sf"/>
</dbReference>
<keyword evidence="2" id="KW-0808">Transferase</keyword>
<dbReference type="InterPro" id="IPR051678">
    <property type="entry name" value="AGP_Transferase"/>
</dbReference>
<dbReference type="CDD" id="cd05120">
    <property type="entry name" value="APH_ChoK_like"/>
    <property type="match status" value="1"/>
</dbReference>
<evidence type="ECO:0000313" key="3">
    <source>
        <dbReference type="Proteomes" id="UP000076874"/>
    </source>
</evidence>
<feature type="domain" description="Aminoglycoside phosphotransferase" evidence="1">
    <location>
        <begin position="38"/>
        <end position="246"/>
    </location>
</feature>
<keyword evidence="2" id="KW-0418">Kinase</keyword>
<dbReference type="Pfam" id="PF01636">
    <property type="entry name" value="APH"/>
    <property type="match status" value="1"/>
</dbReference>
<dbReference type="EMBL" id="AZHD01000009">
    <property type="protein sequence ID" value="OAA60503.1"/>
    <property type="molecule type" value="Genomic_DNA"/>
</dbReference>
<dbReference type="PANTHER" id="PTHR21310">
    <property type="entry name" value="AMINOGLYCOSIDE PHOSPHOTRANSFERASE-RELATED-RELATED"/>
    <property type="match status" value="1"/>
</dbReference>
<evidence type="ECO:0000313" key="2">
    <source>
        <dbReference type="EMBL" id="OAA60503.1"/>
    </source>
</evidence>
<dbReference type="Proteomes" id="UP000076874">
    <property type="component" value="Unassembled WGS sequence"/>
</dbReference>
<dbReference type="PANTHER" id="PTHR21310:SF55">
    <property type="entry name" value="AMINOGLYCOSIDE PHOSPHOTRANSFERASE DOMAIN-CONTAINING PROTEIN"/>
    <property type="match status" value="1"/>
</dbReference>
<gene>
    <name evidence="2" type="ORF">SPI_05627</name>
</gene>
<protein>
    <submittedName>
        <fullName evidence="2">Protein kinase-like domain protein</fullName>
    </submittedName>
</protein>
<dbReference type="SUPFAM" id="SSF56112">
    <property type="entry name" value="Protein kinase-like (PK-like)"/>
    <property type="match status" value="1"/>
</dbReference>
<dbReference type="AlphaFoldDB" id="A0A167TDV9"/>
<proteinExistence type="predicted"/>
<keyword evidence="3" id="KW-1185">Reference proteome</keyword>
<name>A0A167TDV9_9HYPO</name>
<dbReference type="STRING" id="1081102.A0A167TDV9"/>
<dbReference type="Gene3D" id="3.90.1200.10">
    <property type="match status" value="1"/>
</dbReference>
<reference evidence="2 3" key="1">
    <citation type="journal article" date="2016" name="Genome Biol. Evol.">
        <title>Divergent and convergent evolution of fungal pathogenicity.</title>
        <authorList>
            <person name="Shang Y."/>
            <person name="Xiao G."/>
            <person name="Zheng P."/>
            <person name="Cen K."/>
            <person name="Zhan S."/>
            <person name="Wang C."/>
        </authorList>
    </citation>
    <scope>NUCLEOTIDE SEQUENCE [LARGE SCALE GENOMIC DNA]</scope>
    <source>
        <strain evidence="2 3">RCEF 264</strain>
    </source>
</reference>
<evidence type="ECO:0000259" key="1">
    <source>
        <dbReference type="Pfam" id="PF01636"/>
    </source>
</evidence>